<gene>
    <name evidence="6" type="ORF">E1181_18415</name>
</gene>
<dbReference type="EMBL" id="SMKS01000032">
    <property type="protein sequence ID" value="TDD04231.1"/>
    <property type="molecule type" value="Genomic_DNA"/>
</dbReference>
<keyword evidence="3" id="KW-0804">Transcription</keyword>
<dbReference type="PRINTS" id="PR00455">
    <property type="entry name" value="HTHTETR"/>
</dbReference>
<name>A0A4R4VH30_9PSEU</name>
<dbReference type="PANTHER" id="PTHR30055:SF234">
    <property type="entry name" value="HTH-TYPE TRANSCRIPTIONAL REGULATOR BETI"/>
    <property type="match status" value="1"/>
</dbReference>
<dbReference type="GO" id="GO:0000976">
    <property type="term" value="F:transcription cis-regulatory region binding"/>
    <property type="evidence" value="ECO:0007669"/>
    <property type="project" value="TreeGrafter"/>
</dbReference>
<dbReference type="GO" id="GO:0003700">
    <property type="term" value="F:DNA-binding transcription factor activity"/>
    <property type="evidence" value="ECO:0007669"/>
    <property type="project" value="TreeGrafter"/>
</dbReference>
<protein>
    <submittedName>
        <fullName evidence="6">TetR/AcrR family transcriptional regulator</fullName>
    </submittedName>
</protein>
<evidence type="ECO:0000313" key="6">
    <source>
        <dbReference type="EMBL" id="TDD04231.1"/>
    </source>
</evidence>
<dbReference type="PANTHER" id="PTHR30055">
    <property type="entry name" value="HTH-TYPE TRANSCRIPTIONAL REGULATOR RUTR"/>
    <property type="match status" value="1"/>
</dbReference>
<dbReference type="AlphaFoldDB" id="A0A4R4VH30"/>
<dbReference type="InterPro" id="IPR001647">
    <property type="entry name" value="HTH_TetR"/>
</dbReference>
<sequence>MRADARRNRDRLIAAAREAFASGEAKVSLESVARTAGVGIGTLYRHFPTREALAEAVYRTEFTALRDSAAELLAELPPDAALRAWMDRFADYIATKREMAEALRAAITATSLPEKRAELAEAARAVLEAGAADGSLRADVPPEDVVAGIVGIFLSCGADRPDQAGRLLDLLMDALRP</sequence>
<dbReference type="Proteomes" id="UP000295674">
    <property type="component" value="Unassembled WGS sequence"/>
</dbReference>
<dbReference type="InterPro" id="IPR009057">
    <property type="entry name" value="Homeodomain-like_sf"/>
</dbReference>
<dbReference type="InterPro" id="IPR049445">
    <property type="entry name" value="TetR_SbtR-like_C"/>
</dbReference>
<comment type="caution">
    <text evidence="6">The sequence shown here is derived from an EMBL/GenBank/DDBJ whole genome shotgun (WGS) entry which is preliminary data.</text>
</comment>
<evidence type="ECO:0000256" key="2">
    <source>
        <dbReference type="ARBA" id="ARBA00023125"/>
    </source>
</evidence>
<keyword evidence="2 4" id="KW-0238">DNA-binding</keyword>
<proteinExistence type="predicted"/>
<evidence type="ECO:0000256" key="1">
    <source>
        <dbReference type="ARBA" id="ARBA00023015"/>
    </source>
</evidence>
<keyword evidence="1" id="KW-0805">Transcription regulation</keyword>
<dbReference type="SUPFAM" id="SSF46689">
    <property type="entry name" value="Homeodomain-like"/>
    <property type="match status" value="1"/>
</dbReference>
<dbReference type="OrthoDB" id="9795011at2"/>
<dbReference type="Pfam" id="PF21597">
    <property type="entry name" value="TetR_C_43"/>
    <property type="match status" value="1"/>
</dbReference>
<evidence type="ECO:0000259" key="5">
    <source>
        <dbReference type="PROSITE" id="PS50977"/>
    </source>
</evidence>
<reference evidence="6 7" key="1">
    <citation type="submission" date="2019-03" db="EMBL/GenBank/DDBJ databases">
        <title>Draft genome sequences of novel Actinobacteria.</title>
        <authorList>
            <person name="Sahin N."/>
            <person name="Ay H."/>
            <person name="Saygin H."/>
        </authorList>
    </citation>
    <scope>NUCLEOTIDE SEQUENCE [LARGE SCALE GENOMIC DNA]</scope>
    <source>
        <strain evidence="6 7">16K309</strain>
    </source>
</reference>
<dbReference type="InterPro" id="IPR036271">
    <property type="entry name" value="Tet_transcr_reg_TetR-rel_C_sf"/>
</dbReference>
<dbReference type="InterPro" id="IPR050109">
    <property type="entry name" value="HTH-type_TetR-like_transc_reg"/>
</dbReference>
<organism evidence="6 7">
    <name type="scientific">Saccharopolyspora terrae</name>
    <dbReference type="NCBI Taxonomy" id="2530384"/>
    <lineage>
        <taxon>Bacteria</taxon>
        <taxon>Bacillati</taxon>
        <taxon>Actinomycetota</taxon>
        <taxon>Actinomycetes</taxon>
        <taxon>Pseudonocardiales</taxon>
        <taxon>Pseudonocardiaceae</taxon>
        <taxon>Saccharopolyspora</taxon>
    </lineage>
</organism>
<keyword evidence="7" id="KW-1185">Reference proteome</keyword>
<evidence type="ECO:0000256" key="3">
    <source>
        <dbReference type="ARBA" id="ARBA00023163"/>
    </source>
</evidence>
<accession>A0A4R4VH30</accession>
<dbReference type="Gene3D" id="1.10.357.10">
    <property type="entry name" value="Tetracycline Repressor, domain 2"/>
    <property type="match status" value="1"/>
</dbReference>
<dbReference type="RefSeq" id="WP_132676426.1">
    <property type="nucleotide sequence ID" value="NZ_SMKS01000032.1"/>
</dbReference>
<feature type="DNA-binding region" description="H-T-H motif" evidence="4">
    <location>
        <begin position="28"/>
        <end position="47"/>
    </location>
</feature>
<dbReference type="Pfam" id="PF00440">
    <property type="entry name" value="TetR_N"/>
    <property type="match status" value="1"/>
</dbReference>
<dbReference type="PROSITE" id="PS50977">
    <property type="entry name" value="HTH_TETR_2"/>
    <property type="match status" value="1"/>
</dbReference>
<feature type="domain" description="HTH tetR-type" evidence="5">
    <location>
        <begin position="6"/>
        <end position="65"/>
    </location>
</feature>
<evidence type="ECO:0000256" key="4">
    <source>
        <dbReference type="PROSITE-ProRule" id="PRU00335"/>
    </source>
</evidence>
<evidence type="ECO:0000313" key="7">
    <source>
        <dbReference type="Proteomes" id="UP000295674"/>
    </source>
</evidence>
<dbReference type="SUPFAM" id="SSF48498">
    <property type="entry name" value="Tetracyclin repressor-like, C-terminal domain"/>
    <property type="match status" value="1"/>
</dbReference>